<accession>F4G2T0</accession>
<dbReference type="PROSITE" id="PS51371">
    <property type="entry name" value="CBS"/>
    <property type="match status" value="2"/>
</dbReference>
<dbReference type="InterPro" id="IPR046342">
    <property type="entry name" value="CBS_dom_sf"/>
</dbReference>
<keyword evidence="1 2" id="KW-0129">CBS domain</keyword>
<feature type="domain" description="CBS" evidence="3">
    <location>
        <begin position="71"/>
        <end position="127"/>
    </location>
</feature>
<dbReference type="RefSeq" id="WP_013737626.1">
    <property type="nucleotide sequence ID" value="NC_015435.1"/>
</dbReference>
<dbReference type="OrthoDB" id="8919at2157"/>
<dbReference type="InterPro" id="IPR051257">
    <property type="entry name" value="Diverse_CBS-Domain"/>
</dbReference>
<dbReference type="AlphaFoldDB" id="F4G2T0"/>
<feature type="domain" description="CBS" evidence="3">
    <location>
        <begin position="7"/>
        <end position="63"/>
    </location>
</feature>
<dbReference type="KEGG" id="mcn:Mcup_1023"/>
<dbReference type="PANTHER" id="PTHR43080:SF2">
    <property type="entry name" value="CBS DOMAIN-CONTAINING PROTEIN"/>
    <property type="match status" value="1"/>
</dbReference>
<reference evidence="4 5" key="1">
    <citation type="journal article" date="2011" name="J. Bacteriol.">
        <title>Complete genome sequence of Metallosphaera cuprina, a metal sulfide-oxidizing archaeon from a hot spring.</title>
        <authorList>
            <person name="Liu L.J."/>
            <person name="You X.Y."/>
            <person name="Zheng H."/>
            <person name="Wang S."/>
            <person name="Jiang C.Y."/>
            <person name="Liu S.J."/>
        </authorList>
    </citation>
    <scope>NUCLEOTIDE SEQUENCE [LARGE SCALE GENOMIC DNA]</scope>
    <source>
        <strain evidence="4 5">Ar-4</strain>
    </source>
</reference>
<dbReference type="EMBL" id="CP002656">
    <property type="protein sequence ID" value="AEB95128.1"/>
    <property type="molecule type" value="Genomic_DNA"/>
</dbReference>
<evidence type="ECO:0000313" key="4">
    <source>
        <dbReference type="EMBL" id="AEB95128.1"/>
    </source>
</evidence>
<dbReference type="SMART" id="SM00116">
    <property type="entry name" value="CBS"/>
    <property type="match status" value="2"/>
</dbReference>
<organism evidence="4 5">
    <name type="scientific">Metallosphaera cuprina (strain Ar-4)</name>
    <dbReference type="NCBI Taxonomy" id="1006006"/>
    <lineage>
        <taxon>Archaea</taxon>
        <taxon>Thermoproteota</taxon>
        <taxon>Thermoprotei</taxon>
        <taxon>Sulfolobales</taxon>
        <taxon>Sulfolobaceae</taxon>
        <taxon>Metallosphaera</taxon>
    </lineage>
</organism>
<gene>
    <name evidence="4" type="ordered locus">Mcup_1023</name>
</gene>
<dbReference type="InterPro" id="IPR000644">
    <property type="entry name" value="CBS_dom"/>
</dbReference>
<evidence type="ECO:0000256" key="1">
    <source>
        <dbReference type="ARBA" id="ARBA00023122"/>
    </source>
</evidence>
<dbReference type="STRING" id="1006006.Mcup_1023"/>
<dbReference type="eggNOG" id="arCOG00606">
    <property type="taxonomic scope" value="Archaea"/>
</dbReference>
<dbReference type="PATRIC" id="fig|1006006.8.peg.1015"/>
<proteinExistence type="predicted"/>
<dbReference type="PANTHER" id="PTHR43080">
    <property type="entry name" value="CBS DOMAIN-CONTAINING PROTEIN CBSX3, MITOCHONDRIAL"/>
    <property type="match status" value="1"/>
</dbReference>
<evidence type="ECO:0000313" key="5">
    <source>
        <dbReference type="Proteomes" id="UP000007812"/>
    </source>
</evidence>
<dbReference type="SUPFAM" id="SSF54631">
    <property type="entry name" value="CBS-domain pair"/>
    <property type="match status" value="1"/>
</dbReference>
<dbReference type="Proteomes" id="UP000007812">
    <property type="component" value="Chromosome"/>
</dbReference>
<evidence type="ECO:0000256" key="2">
    <source>
        <dbReference type="PROSITE-ProRule" id="PRU00703"/>
    </source>
</evidence>
<evidence type="ECO:0000259" key="3">
    <source>
        <dbReference type="PROSITE" id="PS51371"/>
    </source>
</evidence>
<dbReference type="HOGENOM" id="CLU_040681_12_1_2"/>
<dbReference type="Gene3D" id="3.10.580.10">
    <property type="entry name" value="CBS-domain"/>
    <property type="match status" value="1"/>
</dbReference>
<dbReference type="CDD" id="cd09836">
    <property type="entry name" value="CBS_pair_arch"/>
    <property type="match status" value="1"/>
</dbReference>
<keyword evidence="5" id="KW-1185">Reference proteome</keyword>
<sequence length="130" mass="14010">MNVGQLVSKKIVTLSASSSVREAAKTMRENDVSSVLLVGEKGEIRAIVTERDVTRAVAEGLDYSIPAVKIGMSPVISVDRNLSVLEALEIMGEKRIRHVLVKDGDKPIGVVSLREMANALSLLAFAETSY</sequence>
<protein>
    <submittedName>
        <fullName evidence="4">Signal-transduction protein</fullName>
    </submittedName>
</protein>
<name>F4G2T0_METCR</name>
<dbReference type="Pfam" id="PF00571">
    <property type="entry name" value="CBS"/>
    <property type="match status" value="2"/>
</dbReference>
<dbReference type="GeneID" id="10493214"/>